<accession>A0A0T6AZK0</accession>
<dbReference type="InterPro" id="IPR009543">
    <property type="entry name" value="VPS13_VAB"/>
</dbReference>
<proteinExistence type="inferred from homology"/>
<dbReference type="AlphaFoldDB" id="A0A0T6AZK0"/>
<feature type="non-terminal residue" evidence="3">
    <location>
        <position position="1"/>
    </location>
</feature>
<dbReference type="PANTHER" id="PTHR16166:SF93">
    <property type="entry name" value="INTERMEMBRANE LIPID TRANSFER PROTEIN VPS13"/>
    <property type="match status" value="1"/>
</dbReference>
<dbReference type="GO" id="GO:0045053">
    <property type="term" value="P:protein retention in Golgi apparatus"/>
    <property type="evidence" value="ECO:0007669"/>
    <property type="project" value="TreeGrafter"/>
</dbReference>
<keyword evidence="4" id="KW-1185">Reference proteome</keyword>
<feature type="domain" description="Vacuolar protein sorting-associated protein 13 VPS13 adaptor binding" evidence="2">
    <location>
        <begin position="17"/>
        <end position="340"/>
    </location>
</feature>
<sequence length="348" mass="40153">QQMNLEPVGDMTNPFETTMRIAVLEPHEQYNVPLYIAYHCKLFIQPAYAEGHYVSDAGIWWQDLATELDAAHDFHCNPKSDSNLEVFSLRIVLRRNIDVKNSQSHFIPNYIIHLLPPLIFYNYLPYSVEVENLELNQMIKVESGEKASAYALNVSRDQKLCIRVIYSCSLWSGILNLTTHFDEKVMHLTNEEGKDDDNKYLTVNVKADREGSCNVYFYAPYWIINKTGLPIHIKPSGTNNVLESVSGDILLFSYRRHGKQSLNMKVYESEWSNDFGIECAGTTGLIVCKDNVRRKKYAILLSINLSQMCPRFTKIVTFSPNFLIINNTNKTLRFMEQNEKTDLWTDLP</sequence>
<organism evidence="3 4">
    <name type="scientific">Oryctes borbonicus</name>
    <dbReference type="NCBI Taxonomy" id="1629725"/>
    <lineage>
        <taxon>Eukaryota</taxon>
        <taxon>Metazoa</taxon>
        <taxon>Ecdysozoa</taxon>
        <taxon>Arthropoda</taxon>
        <taxon>Hexapoda</taxon>
        <taxon>Insecta</taxon>
        <taxon>Pterygota</taxon>
        <taxon>Neoptera</taxon>
        <taxon>Endopterygota</taxon>
        <taxon>Coleoptera</taxon>
        <taxon>Polyphaga</taxon>
        <taxon>Scarabaeiformia</taxon>
        <taxon>Scarabaeidae</taxon>
        <taxon>Dynastinae</taxon>
        <taxon>Oryctes</taxon>
    </lineage>
</organism>
<dbReference type="InterPro" id="IPR026847">
    <property type="entry name" value="VPS13"/>
</dbReference>
<comment type="similarity">
    <text evidence="1">Belongs to the VPS13 family.</text>
</comment>
<dbReference type="Proteomes" id="UP000051574">
    <property type="component" value="Unassembled WGS sequence"/>
</dbReference>
<evidence type="ECO:0000259" key="2">
    <source>
        <dbReference type="Pfam" id="PF25036"/>
    </source>
</evidence>
<dbReference type="EMBL" id="LJIG01022452">
    <property type="protein sequence ID" value="KRT80520.1"/>
    <property type="molecule type" value="Genomic_DNA"/>
</dbReference>
<dbReference type="GO" id="GO:0006623">
    <property type="term" value="P:protein targeting to vacuole"/>
    <property type="evidence" value="ECO:0007669"/>
    <property type="project" value="TreeGrafter"/>
</dbReference>
<name>A0A0T6AZK0_9SCAR</name>
<protein>
    <recommendedName>
        <fullName evidence="2">Vacuolar protein sorting-associated protein 13 VPS13 adaptor binding domain-containing protein</fullName>
    </recommendedName>
</protein>
<dbReference type="PANTHER" id="PTHR16166">
    <property type="entry name" value="VACUOLAR PROTEIN SORTING-ASSOCIATED PROTEIN VPS13"/>
    <property type="match status" value="1"/>
</dbReference>
<evidence type="ECO:0000313" key="4">
    <source>
        <dbReference type="Proteomes" id="UP000051574"/>
    </source>
</evidence>
<feature type="non-terminal residue" evidence="3">
    <location>
        <position position="348"/>
    </location>
</feature>
<evidence type="ECO:0000256" key="1">
    <source>
        <dbReference type="ARBA" id="ARBA00006545"/>
    </source>
</evidence>
<comment type="caution">
    <text evidence="3">The sequence shown here is derived from an EMBL/GenBank/DDBJ whole genome shotgun (WGS) entry which is preliminary data.</text>
</comment>
<dbReference type="Pfam" id="PF25036">
    <property type="entry name" value="VPS13_VAB"/>
    <property type="match status" value="1"/>
</dbReference>
<gene>
    <name evidence="3" type="ORF">AMK59_6498</name>
</gene>
<evidence type="ECO:0000313" key="3">
    <source>
        <dbReference type="EMBL" id="KRT80520.1"/>
    </source>
</evidence>
<dbReference type="OrthoDB" id="428159at2759"/>
<reference evidence="3 4" key="1">
    <citation type="submission" date="2015-09" db="EMBL/GenBank/DDBJ databases">
        <title>Draft genome of the scarab beetle Oryctes borbonicus.</title>
        <authorList>
            <person name="Meyer J.M."/>
            <person name="Markov G.V."/>
            <person name="Baskaran P."/>
            <person name="Herrmann M."/>
            <person name="Sommer R.J."/>
            <person name="Roedelsperger C."/>
        </authorList>
    </citation>
    <scope>NUCLEOTIDE SEQUENCE [LARGE SCALE GENOMIC DNA]</scope>
    <source>
        <strain evidence="3">OB123</strain>
        <tissue evidence="3">Whole animal</tissue>
    </source>
</reference>